<dbReference type="EMBL" id="JBHSAS010000011">
    <property type="protein sequence ID" value="MFC4028948.1"/>
    <property type="molecule type" value="Genomic_DNA"/>
</dbReference>
<feature type="region of interest" description="Disordered" evidence="1">
    <location>
        <begin position="1"/>
        <end position="102"/>
    </location>
</feature>
<organism evidence="2 4">
    <name type="scientific">Zunongwangia endophytica</name>
    <dbReference type="NCBI Taxonomy" id="1808945"/>
    <lineage>
        <taxon>Bacteria</taxon>
        <taxon>Pseudomonadati</taxon>
        <taxon>Bacteroidota</taxon>
        <taxon>Flavobacteriia</taxon>
        <taxon>Flavobacteriales</taxon>
        <taxon>Flavobacteriaceae</taxon>
        <taxon>Zunongwangia</taxon>
    </lineage>
</organism>
<dbReference type="RefSeq" id="WP_290231642.1">
    <property type="nucleotide sequence ID" value="NZ_JAUFPZ010000002.1"/>
</dbReference>
<evidence type="ECO:0000256" key="1">
    <source>
        <dbReference type="SAM" id="MobiDB-lite"/>
    </source>
</evidence>
<feature type="compositionally biased region" description="Basic and acidic residues" evidence="1">
    <location>
        <begin position="51"/>
        <end position="63"/>
    </location>
</feature>
<evidence type="ECO:0000313" key="2">
    <source>
        <dbReference type="EMBL" id="MFC4027903.1"/>
    </source>
</evidence>
<keyword evidence="4" id="KW-1185">Reference proteome</keyword>
<dbReference type="EMBL" id="JBHSAS010000006">
    <property type="protein sequence ID" value="MFC4027903.1"/>
    <property type="molecule type" value="Genomic_DNA"/>
</dbReference>
<feature type="compositionally biased region" description="Basic and acidic residues" evidence="1">
    <location>
        <begin position="18"/>
        <end position="31"/>
    </location>
</feature>
<evidence type="ECO:0000313" key="4">
    <source>
        <dbReference type="Proteomes" id="UP001595793"/>
    </source>
</evidence>
<feature type="compositionally biased region" description="Basic and acidic residues" evidence="1">
    <location>
        <begin position="75"/>
        <end position="102"/>
    </location>
</feature>
<accession>A0ABV8H720</accession>
<reference evidence="2" key="3">
    <citation type="submission" date="2024-09" db="EMBL/GenBank/DDBJ databases">
        <authorList>
            <person name="Sun Q."/>
            <person name="Mori K."/>
        </authorList>
    </citation>
    <scope>NUCLEOTIDE SEQUENCE</scope>
    <source>
        <strain evidence="2">CECT 9128</strain>
    </source>
</reference>
<proteinExistence type="predicted"/>
<reference evidence="4" key="2">
    <citation type="journal article" date="2019" name="Int. J. Syst. Evol. Microbiol.">
        <title>The Global Catalogue of Microorganisms (GCM) 10K type strain sequencing project: providing services to taxonomists for standard genome sequencing and annotation.</title>
        <authorList>
            <consortium name="The Broad Institute Genomics Platform"/>
            <consortium name="The Broad Institute Genome Sequencing Center for Infectious Disease"/>
            <person name="Wu L."/>
            <person name="Ma J."/>
        </authorList>
    </citation>
    <scope>NUCLEOTIDE SEQUENCE [LARGE SCALE GENOMIC DNA]</scope>
    <source>
        <strain evidence="4">CECT 9128</strain>
    </source>
</reference>
<evidence type="ECO:0000313" key="3">
    <source>
        <dbReference type="EMBL" id="MFC4028948.1"/>
    </source>
</evidence>
<name>A0ABV8H720_9FLAO</name>
<protein>
    <submittedName>
        <fullName evidence="2">Uncharacterized protein</fullName>
    </submittedName>
</protein>
<dbReference type="Proteomes" id="UP001595793">
    <property type="component" value="Unassembled WGS sequence"/>
</dbReference>
<comment type="caution">
    <text evidence="2">The sequence shown here is derived from an EMBL/GenBank/DDBJ whole genome shotgun (WGS) entry which is preliminary data.</text>
</comment>
<sequence>MSSNKEKKDQDLPYNPEVTKDDQQALNEKGRSMNKGQDAALDHTQTNNDFAAKDLDIPERQEADISSDGSDIPDEENRQFNKRGAKPDYQKDREHPNSDKEI</sequence>
<reference evidence="2" key="1">
    <citation type="journal article" date="2014" name="Int. J. Syst. Evol. Microbiol.">
        <title>Complete genome of a new Firmicutes species belonging to the dominant human colonic microbiota ('Ruminococcus bicirculans') reveals two chromosomes and a selective capacity to utilize plant glucans.</title>
        <authorList>
            <consortium name="NISC Comparative Sequencing Program"/>
            <person name="Wegmann U."/>
            <person name="Louis P."/>
            <person name="Goesmann A."/>
            <person name="Henrissat B."/>
            <person name="Duncan S.H."/>
            <person name="Flint H.J."/>
        </authorList>
    </citation>
    <scope>NUCLEOTIDE SEQUENCE</scope>
    <source>
        <strain evidence="2">CECT 9128</strain>
    </source>
</reference>
<gene>
    <name evidence="2" type="ORF">ACFOS1_10850</name>
    <name evidence="3" type="ORF">ACFOS1_16115</name>
</gene>
<feature type="compositionally biased region" description="Basic and acidic residues" evidence="1">
    <location>
        <begin position="1"/>
        <end position="11"/>
    </location>
</feature>